<dbReference type="Proteomes" id="UP000490939">
    <property type="component" value="Unassembled WGS sequence"/>
</dbReference>
<dbReference type="Gene3D" id="1.20.1250.20">
    <property type="entry name" value="MFS general substrate transporter like domains"/>
    <property type="match status" value="2"/>
</dbReference>
<evidence type="ECO:0000313" key="9">
    <source>
        <dbReference type="Proteomes" id="UP000490939"/>
    </source>
</evidence>
<feature type="transmembrane region" description="Helical" evidence="7">
    <location>
        <begin position="394"/>
        <end position="414"/>
    </location>
</feature>
<feature type="transmembrane region" description="Helical" evidence="7">
    <location>
        <begin position="198"/>
        <end position="219"/>
    </location>
</feature>
<feature type="compositionally biased region" description="Basic and acidic residues" evidence="6">
    <location>
        <begin position="304"/>
        <end position="318"/>
    </location>
</feature>
<protein>
    <recommendedName>
        <fullName evidence="10">MFS general substrate transporter</fullName>
    </recommendedName>
</protein>
<evidence type="ECO:0000256" key="5">
    <source>
        <dbReference type="ARBA" id="ARBA00023136"/>
    </source>
</evidence>
<gene>
    <name evidence="8" type="ORF">EG327_011262</name>
</gene>
<dbReference type="PANTHER" id="PTHR43791">
    <property type="entry name" value="PERMEASE-RELATED"/>
    <property type="match status" value="1"/>
</dbReference>
<feature type="transmembrane region" description="Helical" evidence="7">
    <location>
        <begin position="357"/>
        <end position="382"/>
    </location>
</feature>
<feature type="transmembrane region" description="Helical" evidence="7">
    <location>
        <begin position="514"/>
        <end position="535"/>
    </location>
</feature>
<feature type="region of interest" description="Disordered" evidence="6">
    <location>
        <begin position="288"/>
        <end position="340"/>
    </location>
</feature>
<dbReference type="InterPro" id="IPR036259">
    <property type="entry name" value="MFS_trans_sf"/>
</dbReference>
<organism evidence="8 9">
    <name type="scientific">Venturia inaequalis</name>
    <name type="common">Apple scab fungus</name>
    <dbReference type="NCBI Taxonomy" id="5025"/>
    <lineage>
        <taxon>Eukaryota</taxon>
        <taxon>Fungi</taxon>
        <taxon>Dikarya</taxon>
        <taxon>Ascomycota</taxon>
        <taxon>Pezizomycotina</taxon>
        <taxon>Dothideomycetes</taxon>
        <taxon>Pleosporomycetidae</taxon>
        <taxon>Venturiales</taxon>
        <taxon>Venturiaceae</taxon>
        <taxon>Venturia</taxon>
    </lineage>
</organism>
<evidence type="ECO:0000256" key="2">
    <source>
        <dbReference type="ARBA" id="ARBA00022448"/>
    </source>
</evidence>
<evidence type="ECO:0000256" key="6">
    <source>
        <dbReference type="SAM" id="MobiDB-lite"/>
    </source>
</evidence>
<feature type="transmembrane region" description="Helical" evidence="7">
    <location>
        <begin position="162"/>
        <end position="186"/>
    </location>
</feature>
<sequence length="610" mass="68406">MSHDGVNRKHEAIELQRILSTSKSPAHPTEAEDEEWDLTMTDYAPIHAVTHHHEATKELNRRTVRKLDFILLPFLALLFLFNSLDRSNIGNAETGDFTKDVGLQPEDLNTAVAVFFTFFVALQPVGAVLGRRYGMAVWVPSCMTVWGICTALHVWVKTKWQLILLRMVIGTLEAGFYPVTVSYLSLFYTRYEFAKRLGLFYGQYAVAGALGGLLAYGVFSKFPHDSSTDAEHQHWRSWQVLFLVEGGTTIVLAMVGFLWLPHNASTAWFLRPDERLWAEERIRLDREGPATSYTTKTGETTVAKMEDDDHHPRSEESHGLLGSASRPAAKSKSTRPATDDRGLTRADVLSALFDWKLWYLLVCNILSTMPVTAFSVFMPLVLRQLTDSPAHANLLTAPPFLVGAVVLYSFTYWSDKKKERLVPILWGLGLLSFGLTAVVILPQSWVIVRYCALCILMGGTFVASPLTVAWLTGNMPETGKRSVVLGVNGWGNLAGVFSSLLFQPKFAPSYRTPFFVTLSLVLVSFAGYALFRTLIMRMNNTRQLVVSNWSDEDVEAERRYGTGPISSHRYGAAWSLCRKFGGFGGERVLGWFRRDEGRLGDERLTFVYGL</sequence>
<keyword evidence="2" id="KW-0813">Transport</keyword>
<dbReference type="GO" id="GO:0016020">
    <property type="term" value="C:membrane"/>
    <property type="evidence" value="ECO:0007669"/>
    <property type="project" value="UniProtKB-SubCell"/>
</dbReference>
<feature type="transmembrane region" description="Helical" evidence="7">
    <location>
        <begin position="483"/>
        <end position="502"/>
    </location>
</feature>
<evidence type="ECO:0000256" key="3">
    <source>
        <dbReference type="ARBA" id="ARBA00022692"/>
    </source>
</evidence>
<evidence type="ECO:0000313" key="8">
    <source>
        <dbReference type="EMBL" id="KAE9991641.1"/>
    </source>
</evidence>
<evidence type="ECO:0008006" key="10">
    <source>
        <dbReference type="Google" id="ProtNLM"/>
    </source>
</evidence>
<evidence type="ECO:0000256" key="7">
    <source>
        <dbReference type="SAM" id="Phobius"/>
    </source>
</evidence>
<feature type="transmembrane region" description="Helical" evidence="7">
    <location>
        <begin position="136"/>
        <end position="156"/>
    </location>
</feature>
<comment type="caution">
    <text evidence="8">The sequence shown here is derived from an EMBL/GenBank/DDBJ whole genome shotgun (WGS) entry which is preliminary data.</text>
</comment>
<name>A0A8H3VPM6_VENIN</name>
<reference evidence="8 9" key="1">
    <citation type="submission" date="2019-07" db="EMBL/GenBank/DDBJ databases">
        <title>Venturia inaequalis Genome Resource.</title>
        <authorList>
            <person name="Lichtner F.J."/>
        </authorList>
    </citation>
    <scope>NUCLEOTIDE SEQUENCE [LARGE SCALE GENOMIC DNA]</scope>
    <source>
        <strain evidence="8 9">DMI_063113</strain>
    </source>
</reference>
<comment type="subcellular location">
    <subcellularLocation>
        <location evidence="1">Membrane</location>
        <topology evidence="1">Multi-pass membrane protein</topology>
    </subcellularLocation>
</comment>
<dbReference type="EMBL" id="WNWR01000087">
    <property type="protein sequence ID" value="KAE9991641.1"/>
    <property type="molecule type" value="Genomic_DNA"/>
</dbReference>
<feature type="transmembrane region" description="Helical" evidence="7">
    <location>
        <begin position="108"/>
        <end position="129"/>
    </location>
</feature>
<dbReference type="AlphaFoldDB" id="A0A8H3VPM6"/>
<dbReference type="PANTHER" id="PTHR43791:SF21">
    <property type="entry name" value="MAJOR FACILITATOR SUPERFAMILY (MFS) PROFILE DOMAIN-CONTAINING PROTEIN"/>
    <property type="match status" value="1"/>
</dbReference>
<evidence type="ECO:0000256" key="1">
    <source>
        <dbReference type="ARBA" id="ARBA00004141"/>
    </source>
</evidence>
<accession>A0A8H3VPM6</accession>
<dbReference type="SUPFAM" id="SSF103473">
    <property type="entry name" value="MFS general substrate transporter"/>
    <property type="match status" value="1"/>
</dbReference>
<keyword evidence="5 7" id="KW-0472">Membrane</keyword>
<keyword evidence="4 7" id="KW-1133">Transmembrane helix</keyword>
<keyword evidence="3 7" id="KW-0812">Transmembrane</keyword>
<feature type="transmembrane region" description="Helical" evidence="7">
    <location>
        <begin position="67"/>
        <end position="84"/>
    </location>
</feature>
<dbReference type="GO" id="GO:0022857">
    <property type="term" value="F:transmembrane transporter activity"/>
    <property type="evidence" value="ECO:0007669"/>
    <property type="project" value="InterPro"/>
</dbReference>
<dbReference type="InterPro" id="IPR011701">
    <property type="entry name" value="MFS"/>
</dbReference>
<dbReference type="Pfam" id="PF07690">
    <property type="entry name" value="MFS_1"/>
    <property type="match status" value="1"/>
</dbReference>
<keyword evidence="9" id="KW-1185">Reference proteome</keyword>
<feature type="transmembrane region" description="Helical" evidence="7">
    <location>
        <begin position="421"/>
        <end position="441"/>
    </location>
</feature>
<evidence type="ECO:0000256" key="4">
    <source>
        <dbReference type="ARBA" id="ARBA00022989"/>
    </source>
</evidence>
<feature type="transmembrane region" description="Helical" evidence="7">
    <location>
        <begin position="447"/>
        <end position="471"/>
    </location>
</feature>
<feature type="compositionally biased region" description="Polar residues" evidence="6">
    <location>
        <begin position="291"/>
        <end position="300"/>
    </location>
</feature>
<feature type="transmembrane region" description="Helical" evidence="7">
    <location>
        <begin position="239"/>
        <end position="260"/>
    </location>
</feature>
<proteinExistence type="predicted"/>